<dbReference type="OrthoDB" id="7860705at2"/>
<dbReference type="Pfam" id="PF07087">
    <property type="entry name" value="DUF1353"/>
    <property type="match status" value="1"/>
</dbReference>
<reference evidence="2 3" key="1">
    <citation type="submission" date="2016-10" db="EMBL/GenBank/DDBJ databases">
        <authorList>
            <person name="Varghese N."/>
            <person name="Submissions S."/>
        </authorList>
    </citation>
    <scope>NUCLEOTIDE SEQUENCE [LARGE SCALE GENOMIC DNA]</scope>
    <source>
        <strain evidence="2 3">DSM 21822</strain>
    </source>
</reference>
<name>A0A1I4E8N7_9HYPH</name>
<protein>
    <recommendedName>
        <fullName evidence="4">DUF1353 domain-containing protein</fullName>
    </recommendedName>
</protein>
<organism evidence="2 3">
    <name type="scientific">Neomesorhizobium albiziae</name>
    <dbReference type="NCBI Taxonomy" id="335020"/>
    <lineage>
        <taxon>Bacteria</taxon>
        <taxon>Pseudomonadati</taxon>
        <taxon>Pseudomonadota</taxon>
        <taxon>Alphaproteobacteria</taxon>
        <taxon>Hyphomicrobiales</taxon>
        <taxon>Phyllobacteriaceae</taxon>
        <taxon>Neomesorhizobium</taxon>
    </lineage>
</organism>
<proteinExistence type="predicted"/>
<feature type="chain" id="PRO_5009302702" description="DUF1353 domain-containing protein" evidence="1">
    <location>
        <begin position="27"/>
        <end position="258"/>
    </location>
</feature>
<dbReference type="Proteomes" id="UP000323300">
    <property type="component" value="Unassembled WGS sequence"/>
</dbReference>
<keyword evidence="1" id="KW-0732">Signal</keyword>
<accession>A0A1I4E8N7</accession>
<dbReference type="EMBL" id="FOSL01000023">
    <property type="protein sequence ID" value="SFL00967.1"/>
    <property type="molecule type" value="Genomic_DNA"/>
</dbReference>
<feature type="signal peptide" evidence="1">
    <location>
        <begin position="1"/>
        <end position="26"/>
    </location>
</feature>
<evidence type="ECO:0000313" key="3">
    <source>
        <dbReference type="Proteomes" id="UP000323300"/>
    </source>
</evidence>
<evidence type="ECO:0000256" key="1">
    <source>
        <dbReference type="SAM" id="SignalP"/>
    </source>
</evidence>
<sequence length="258" mass="27868">MRFAIMILLGSTVSGAVNLLAAEAHAGSFTGDFEFRWLNEPTNQHRIMRSLGENSFKDDDGKVWLVPKGTKIDGASIPPVLWTFAGSPFTGNYRRASVVHDFYCDTDTEFRSAIHKMFRDAMAADGISGWELASKYAAVSVFGSGCGKPDNLLGALFSGTIEGFAPTDELKANLQQLSEGTDLGTVADRTETVTAIAQVQKPQTFMALAEFRRVPSESNFQELQNAIQSEQPSDTELDSLILLTGATVPEGSAPLPIP</sequence>
<dbReference type="RefSeq" id="WP_149762994.1">
    <property type="nucleotide sequence ID" value="NZ_BSPE01000066.1"/>
</dbReference>
<dbReference type="InterPro" id="IPR010767">
    <property type="entry name" value="Phage_CGC-2007_Cje0229"/>
</dbReference>
<evidence type="ECO:0000313" key="2">
    <source>
        <dbReference type="EMBL" id="SFL00967.1"/>
    </source>
</evidence>
<gene>
    <name evidence="2" type="ORF">SAMN04488498_1233</name>
</gene>
<evidence type="ECO:0008006" key="4">
    <source>
        <dbReference type="Google" id="ProtNLM"/>
    </source>
</evidence>
<dbReference type="AlphaFoldDB" id="A0A1I4E8N7"/>
<keyword evidence="3" id="KW-1185">Reference proteome</keyword>